<organism evidence="2 3">
    <name type="scientific">Streptodolium elevatio</name>
    <dbReference type="NCBI Taxonomy" id="3157996"/>
    <lineage>
        <taxon>Bacteria</taxon>
        <taxon>Bacillati</taxon>
        <taxon>Actinomycetota</taxon>
        <taxon>Actinomycetes</taxon>
        <taxon>Kitasatosporales</taxon>
        <taxon>Streptomycetaceae</taxon>
        <taxon>Streptodolium</taxon>
    </lineage>
</organism>
<dbReference type="SUPFAM" id="SSF46785">
    <property type="entry name" value="Winged helix' DNA-binding domain"/>
    <property type="match status" value="1"/>
</dbReference>
<name>A0ABV3DJB7_9ACTN</name>
<comment type="caution">
    <text evidence="2">The sequence shown here is derived from an EMBL/GenBank/DDBJ whole genome shotgun (WGS) entry which is preliminary data.</text>
</comment>
<evidence type="ECO:0000313" key="3">
    <source>
        <dbReference type="Proteomes" id="UP001551482"/>
    </source>
</evidence>
<dbReference type="InterPro" id="IPR036390">
    <property type="entry name" value="WH_DNA-bd_sf"/>
</dbReference>
<dbReference type="InterPro" id="IPR036388">
    <property type="entry name" value="WH-like_DNA-bd_sf"/>
</dbReference>
<reference evidence="2 3" key="1">
    <citation type="submission" date="2024-06" db="EMBL/GenBank/DDBJ databases">
        <title>The Natural Products Discovery Center: Release of the First 8490 Sequenced Strains for Exploring Actinobacteria Biosynthetic Diversity.</title>
        <authorList>
            <person name="Kalkreuter E."/>
            <person name="Kautsar S.A."/>
            <person name="Yang D."/>
            <person name="Bader C.D."/>
            <person name="Teijaro C.N."/>
            <person name="Fluegel L."/>
            <person name="Davis C.M."/>
            <person name="Simpson J.R."/>
            <person name="Lauterbach L."/>
            <person name="Steele A.D."/>
            <person name="Gui C."/>
            <person name="Meng S."/>
            <person name="Li G."/>
            <person name="Viehrig K."/>
            <person name="Ye F."/>
            <person name="Su P."/>
            <person name="Kiefer A.F."/>
            <person name="Nichols A."/>
            <person name="Cepeda A.J."/>
            <person name="Yan W."/>
            <person name="Fan B."/>
            <person name="Jiang Y."/>
            <person name="Adhikari A."/>
            <person name="Zheng C.-J."/>
            <person name="Schuster L."/>
            <person name="Cowan T.M."/>
            <person name="Smanski M.J."/>
            <person name="Chevrette M.G."/>
            <person name="De Carvalho L.P.S."/>
            <person name="Shen B."/>
        </authorList>
    </citation>
    <scope>NUCLEOTIDE SEQUENCE [LARGE SCALE GENOMIC DNA]</scope>
    <source>
        <strain evidence="2 3">NPDC048946</strain>
    </source>
</reference>
<protein>
    <submittedName>
        <fullName evidence="2">Helix-turn-helix domain-containing protein</fullName>
    </submittedName>
</protein>
<dbReference type="Pfam" id="PF12840">
    <property type="entry name" value="HTH_20"/>
    <property type="match status" value="1"/>
</dbReference>
<dbReference type="EMBL" id="JBEZFP010000051">
    <property type="protein sequence ID" value="MEU8135856.1"/>
    <property type="molecule type" value="Genomic_DNA"/>
</dbReference>
<dbReference type="Gene3D" id="1.10.10.10">
    <property type="entry name" value="Winged helix-like DNA-binding domain superfamily/Winged helix DNA-binding domain"/>
    <property type="match status" value="1"/>
</dbReference>
<sequence>MDVTQGAADGRTHEDSPPRPAADGGQDAALDAVAVLADPVRRALYRYVAAAGREVGRAEAAEAVGVQRTLAAHHLDKLAEVGLVEVAFARPAGRSGPGAGRPAKLYRPAAGELSVSVPRRAYDAAGLVLAEALERLRADDAVARAGREEGYAAGLPFRARAGAGSGSVAEQGVRLAEALRARGYEPEPDARDAQDAESIQGTCRDAEHGPPPSALRLRNCPFHRLAEQFPPLVCGMNLALLEGLVEGAGTPAWRPRIAPAGDGCCVVLEPAPESD</sequence>
<dbReference type="Proteomes" id="UP001551482">
    <property type="component" value="Unassembled WGS sequence"/>
</dbReference>
<feature type="region of interest" description="Disordered" evidence="1">
    <location>
        <begin position="184"/>
        <end position="210"/>
    </location>
</feature>
<accession>A0ABV3DJB7</accession>
<feature type="compositionally biased region" description="Basic and acidic residues" evidence="1">
    <location>
        <begin position="184"/>
        <end position="194"/>
    </location>
</feature>
<evidence type="ECO:0000256" key="1">
    <source>
        <dbReference type="SAM" id="MobiDB-lite"/>
    </source>
</evidence>
<proteinExistence type="predicted"/>
<dbReference type="RefSeq" id="WP_358355931.1">
    <property type="nucleotide sequence ID" value="NZ_JBEZFP010000051.1"/>
</dbReference>
<evidence type="ECO:0000313" key="2">
    <source>
        <dbReference type="EMBL" id="MEU8135856.1"/>
    </source>
</evidence>
<gene>
    <name evidence="2" type="ORF">AB0C36_20350</name>
</gene>
<keyword evidence="3" id="KW-1185">Reference proteome</keyword>
<feature type="region of interest" description="Disordered" evidence="1">
    <location>
        <begin position="1"/>
        <end position="27"/>
    </location>
</feature>